<dbReference type="EMBL" id="SHMB01000009">
    <property type="protein sequence ID" value="TAA25301.1"/>
    <property type="molecule type" value="Genomic_DNA"/>
</dbReference>
<dbReference type="AlphaFoldDB" id="A0A4Q8L9S4"/>
<dbReference type="Proteomes" id="UP000291286">
    <property type="component" value="Unassembled WGS sequence"/>
</dbReference>
<dbReference type="InterPro" id="IPR054612">
    <property type="entry name" value="Phage_capsid-like_C"/>
</dbReference>
<dbReference type="NCBIfam" id="TIGR01554">
    <property type="entry name" value="major_cap_HK97"/>
    <property type="match status" value="1"/>
</dbReference>
<protein>
    <submittedName>
        <fullName evidence="3">Phage major capsid protein</fullName>
    </submittedName>
</protein>
<evidence type="ECO:0000256" key="1">
    <source>
        <dbReference type="ARBA" id="ARBA00004328"/>
    </source>
</evidence>
<accession>A0A4Q8L9S4</accession>
<evidence type="ECO:0000259" key="2">
    <source>
        <dbReference type="Pfam" id="PF05065"/>
    </source>
</evidence>
<feature type="domain" description="Phage capsid-like C-terminal" evidence="2">
    <location>
        <begin position="7"/>
        <end position="202"/>
    </location>
</feature>
<dbReference type="Gene3D" id="3.30.2400.10">
    <property type="entry name" value="Major capsid protein gp5"/>
    <property type="match status" value="1"/>
</dbReference>
<name>A0A4Q8L9S4_9GAMM</name>
<reference evidence="3 4" key="1">
    <citation type="submission" date="2019-02" db="EMBL/GenBank/DDBJ databases">
        <title>WGS of Pseudoxanthomonas species novum from clinical isolates.</title>
        <authorList>
            <person name="Bernier A.-M."/>
            <person name="Bernard K."/>
            <person name="Vachon A."/>
        </authorList>
    </citation>
    <scope>NUCLEOTIDE SEQUENCE [LARGE SCALE GENOMIC DNA]</scope>
    <source>
        <strain evidence="3 4">NML171202</strain>
    </source>
</reference>
<sequence>MIADWDEASIATIAVHTTASKQVLDDVQGLVEAVQLLLRYKLANKTDIELMTGNGAQFHIKGLLTQATAFIGGSTNKPVDRIGRAAAMLASQGYSPNVVFINPLDYFDFASERSAGDGQYVAGGWSRPTNSPIYELTPVRTMAVPVGQSLVTDTAVLKVLMRERPNIQFGWVNDQFTRNLVTILAELRLGLLALDPKALLKVSLAA</sequence>
<comment type="subcellular location">
    <subcellularLocation>
        <location evidence="1">Virion</location>
    </subcellularLocation>
</comment>
<dbReference type="Pfam" id="PF05065">
    <property type="entry name" value="Phage_capsid"/>
    <property type="match status" value="1"/>
</dbReference>
<evidence type="ECO:0000313" key="3">
    <source>
        <dbReference type="EMBL" id="TAA25301.1"/>
    </source>
</evidence>
<proteinExistence type="predicted"/>
<evidence type="ECO:0000313" key="4">
    <source>
        <dbReference type="Proteomes" id="UP000291286"/>
    </source>
</evidence>
<dbReference type="InterPro" id="IPR024455">
    <property type="entry name" value="Phage_capsid"/>
</dbReference>
<gene>
    <name evidence="3" type="ORF">EA661_17640</name>
</gene>
<dbReference type="SUPFAM" id="SSF56563">
    <property type="entry name" value="Major capsid protein gp5"/>
    <property type="match status" value="1"/>
</dbReference>
<comment type="caution">
    <text evidence="3">The sequence shown here is derived from an EMBL/GenBank/DDBJ whole genome shotgun (WGS) entry which is preliminary data.</text>
</comment>
<organism evidence="3 4">
    <name type="scientific">Pseudoxanthomonas winnipegensis</name>
    <dbReference type="NCBI Taxonomy" id="2480810"/>
    <lineage>
        <taxon>Bacteria</taxon>
        <taxon>Pseudomonadati</taxon>
        <taxon>Pseudomonadota</taxon>
        <taxon>Gammaproteobacteria</taxon>
        <taxon>Lysobacterales</taxon>
        <taxon>Lysobacteraceae</taxon>
        <taxon>Pseudoxanthomonas</taxon>
    </lineage>
</organism>
<dbReference type="Gene3D" id="3.30.2320.10">
    <property type="entry name" value="hypothetical protein PF0899 domain"/>
    <property type="match status" value="1"/>
</dbReference>